<dbReference type="RefSeq" id="WP_259626491.1">
    <property type="nucleotide sequence ID" value="NZ_JANYMP010000016.1"/>
</dbReference>
<protein>
    <submittedName>
        <fullName evidence="3">Flavin reductase family protein</fullName>
    </submittedName>
</protein>
<proteinExistence type="predicted"/>
<dbReference type="GO" id="GO:0042602">
    <property type="term" value="F:riboflavin reductase (NADPH) activity"/>
    <property type="evidence" value="ECO:0007669"/>
    <property type="project" value="TreeGrafter"/>
</dbReference>
<dbReference type="GO" id="GO:0010181">
    <property type="term" value="F:FMN binding"/>
    <property type="evidence" value="ECO:0007669"/>
    <property type="project" value="InterPro"/>
</dbReference>
<dbReference type="SUPFAM" id="SSF50475">
    <property type="entry name" value="FMN-binding split barrel"/>
    <property type="match status" value="1"/>
</dbReference>
<dbReference type="AlphaFoldDB" id="A0A9X2VSY4"/>
<keyword evidence="4" id="KW-1185">Reference proteome</keyword>
<evidence type="ECO:0000256" key="1">
    <source>
        <dbReference type="ARBA" id="ARBA00023002"/>
    </source>
</evidence>
<sequence>MTQSPAQALSELPVADFRSLMARFPTGVAVVTTTGDDGSPRGMTVSSVCSVTLSPPTLLVCLRSGSPTLEAILDSSSFTVNFLHGRAQTVAELFASGDPDRFDLIPWEMPPAAAGPHLHEDAHSMADCRVSRTEHVGDHVVVFGEVFSVSERHEHGPLVYGLREYHSWPGR</sequence>
<evidence type="ECO:0000313" key="3">
    <source>
        <dbReference type="EMBL" id="MCS7480998.1"/>
    </source>
</evidence>
<evidence type="ECO:0000313" key="4">
    <source>
        <dbReference type="Proteomes" id="UP001141259"/>
    </source>
</evidence>
<dbReference type="Proteomes" id="UP001141259">
    <property type="component" value="Unassembled WGS sequence"/>
</dbReference>
<name>A0A9X2VSY4_9PSEU</name>
<feature type="domain" description="Flavin reductase like" evidence="2">
    <location>
        <begin position="21"/>
        <end position="167"/>
    </location>
</feature>
<dbReference type="EMBL" id="JANYMP010000016">
    <property type="protein sequence ID" value="MCS7480998.1"/>
    <property type="molecule type" value="Genomic_DNA"/>
</dbReference>
<accession>A0A9X2VSY4</accession>
<organism evidence="3 4">
    <name type="scientific">Umezawaea endophytica</name>
    <dbReference type="NCBI Taxonomy" id="1654476"/>
    <lineage>
        <taxon>Bacteria</taxon>
        <taxon>Bacillati</taxon>
        <taxon>Actinomycetota</taxon>
        <taxon>Actinomycetes</taxon>
        <taxon>Pseudonocardiales</taxon>
        <taxon>Pseudonocardiaceae</taxon>
        <taxon>Umezawaea</taxon>
    </lineage>
</organism>
<dbReference type="InterPro" id="IPR050268">
    <property type="entry name" value="NADH-dep_flavin_reductase"/>
</dbReference>
<dbReference type="InterPro" id="IPR002563">
    <property type="entry name" value="Flavin_Rdtase-like_dom"/>
</dbReference>
<comment type="caution">
    <text evidence="3">The sequence shown here is derived from an EMBL/GenBank/DDBJ whole genome shotgun (WGS) entry which is preliminary data.</text>
</comment>
<keyword evidence="1" id="KW-0560">Oxidoreductase</keyword>
<dbReference type="PANTHER" id="PTHR30466">
    <property type="entry name" value="FLAVIN REDUCTASE"/>
    <property type="match status" value="1"/>
</dbReference>
<dbReference type="Gene3D" id="2.30.110.10">
    <property type="entry name" value="Electron Transport, Fmn-binding Protein, Chain A"/>
    <property type="match status" value="1"/>
</dbReference>
<reference evidence="3" key="1">
    <citation type="submission" date="2022-08" db="EMBL/GenBank/DDBJ databases">
        <authorList>
            <person name="Tistechok S."/>
            <person name="Samborskyy M."/>
            <person name="Roman I."/>
        </authorList>
    </citation>
    <scope>NUCLEOTIDE SEQUENCE</scope>
    <source>
        <strain evidence="3">DSM 103496</strain>
    </source>
</reference>
<evidence type="ECO:0000259" key="2">
    <source>
        <dbReference type="SMART" id="SM00903"/>
    </source>
</evidence>
<gene>
    <name evidence="3" type="ORF">NZH93_29440</name>
</gene>
<dbReference type="SMART" id="SM00903">
    <property type="entry name" value="Flavin_Reduct"/>
    <property type="match status" value="1"/>
</dbReference>
<dbReference type="PANTHER" id="PTHR30466:SF1">
    <property type="entry name" value="FMN REDUCTASE (NADH) RUTF"/>
    <property type="match status" value="1"/>
</dbReference>
<dbReference type="Pfam" id="PF01613">
    <property type="entry name" value="Flavin_Reduct"/>
    <property type="match status" value="1"/>
</dbReference>
<dbReference type="InterPro" id="IPR012349">
    <property type="entry name" value="Split_barrel_FMN-bd"/>
</dbReference>